<dbReference type="AlphaFoldDB" id="A0A2S6N021"/>
<dbReference type="SUPFAM" id="SSF47413">
    <property type="entry name" value="lambda repressor-like DNA-binding domains"/>
    <property type="match status" value="1"/>
</dbReference>
<dbReference type="RefSeq" id="WP_104509413.1">
    <property type="nucleotide sequence ID" value="NZ_JACIGC010000005.1"/>
</dbReference>
<dbReference type="CDD" id="cd00093">
    <property type="entry name" value="HTH_XRE"/>
    <property type="match status" value="1"/>
</dbReference>
<evidence type="ECO:0000259" key="1">
    <source>
        <dbReference type="PROSITE" id="PS50943"/>
    </source>
</evidence>
<comment type="caution">
    <text evidence="2">The sequence shown here is derived from an EMBL/GenBank/DDBJ whole genome shotgun (WGS) entry which is preliminary data.</text>
</comment>
<gene>
    <name evidence="2" type="ORF">CCR94_19050</name>
</gene>
<dbReference type="Pfam" id="PF13560">
    <property type="entry name" value="HTH_31"/>
    <property type="match status" value="1"/>
</dbReference>
<organism evidence="2 3">
    <name type="scientific">Rhodoblastus sphagnicola</name>
    <dbReference type="NCBI Taxonomy" id="333368"/>
    <lineage>
        <taxon>Bacteria</taxon>
        <taxon>Pseudomonadati</taxon>
        <taxon>Pseudomonadota</taxon>
        <taxon>Alphaproteobacteria</taxon>
        <taxon>Hyphomicrobiales</taxon>
        <taxon>Rhodoblastaceae</taxon>
        <taxon>Rhodoblastus</taxon>
    </lineage>
</organism>
<dbReference type="Proteomes" id="UP000239089">
    <property type="component" value="Unassembled WGS sequence"/>
</dbReference>
<evidence type="ECO:0000313" key="2">
    <source>
        <dbReference type="EMBL" id="PPQ27950.1"/>
    </source>
</evidence>
<accession>A0A2S6N021</accession>
<protein>
    <recommendedName>
        <fullName evidence="1">HTH cro/C1-type domain-containing protein</fullName>
    </recommendedName>
</protein>
<dbReference type="EMBL" id="NHSJ01000118">
    <property type="protein sequence ID" value="PPQ27950.1"/>
    <property type="molecule type" value="Genomic_DNA"/>
</dbReference>
<dbReference type="InterPro" id="IPR001387">
    <property type="entry name" value="Cro/C1-type_HTH"/>
</dbReference>
<evidence type="ECO:0000313" key="3">
    <source>
        <dbReference type="Proteomes" id="UP000239089"/>
    </source>
</evidence>
<keyword evidence="3" id="KW-1185">Reference proteome</keyword>
<sequence>MSQDGCNGDGGAENVRDLRKRFGGMVAMHRRRCGMTQSCLAGLADISVDMVGKIESGSSGARFPVIERLAEALAIDPAELFTVCLVEGAIRRGALHEISAHLAELSEEDLKRALRVLVALAEP</sequence>
<reference evidence="2 3" key="1">
    <citation type="journal article" date="2018" name="Arch. Microbiol.">
        <title>New insights into the metabolic potential of the phototrophic purple bacterium Rhodopila globiformis DSM 161(T) from its draft genome sequence and evidence for a vanadium-dependent nitrogenase.</title>
        <authorList>
            <person name="Imhoff J.F."/>
            <person name="Rahn T."/>
            <person name="Kunzel S."/>
            <person name="Neulinger S.C."/>
        </authorList>
    </citation>
    <scope>NUCLEOTIDE SEQUENCE [LARGE SCALE GENOMIC DNA]</scope>
    <source>
        <strain evidence="2 3">DSM 16996</strain>
    </source>
</reference>
<proteinExistence type="predicted"/>
<dbReference type="InterPro" id="IPR010982">
    <property type="entry name" value="Lambda_DNA-bd_dom_sf"/>
</dbReference>
<dbReference type="GO" id="GO:0003677">
    <property type="term" value="F:DNA binding"/>
    <property type="evidence" value="ECO:0007669"/>
    <property type="project" value="InterPro"/>
</dbReference>
<name>A0A2S6N021_9HYPH</name>
<dbReference type="Gene3D" id="1.10.260.40">
    <property type="entry name" value="lambda repressor-like DNA-binding domains"/>
    <property type="match status" value="1"/>
</dbReference>
<feature type="domain" description="HTH cro/C1-type" evidence="1">
    <location>
        <begin position="30"/>
        <end position="80"/>
    </location>
</feature>
<dbReference type="PROSITE" id="PS50943">
    <property type="entry name" value="HTH_CROC1"/>
    <property type="match status" value="1"/>
</dbReference>
<dbReference type="SMART" id="SM00530">
    <property type="entry name" value="HTH_XRE"/>
    <property type="match status" value="1"/>
</dbReference>
<dbReference type="OrthoDB" id="9815697at2"/>